<dbReference type="PANTHER" id="PTHR38790">
    <property type="entry name" value="2EXR DOMAIN-CONTAINING PROTEIN-RELATED"/>
    <property type="match status" value="1"/>
</dbReference>
<accession>A0A8H3G4I6</accession>
<protein>
    <submittedName>
        <fullName evidence="1">Uncharacterized protein</fullName>
    </submittedName>
</protein>
<dbReference type="PANTHER" id="PTHR38790:SF4">
    <property type="entry name" value="2EXR DOMAIN-CONTAINING PROTEIN"/>
    <property type="match status" value="1"/>
</dbReference>
<gene>
    <name evidence="1" type="ORF">IMSHALPRED_009721</name>
</gene>
<dbReference type="AlphaFoldDB" id="A0A8H3G4I6"/>
<evidence type="ECO:0000313" key="1">
    <source>
        <dbReference type="EMBL" id="CAF9934442.1"/>
    </source>
</evidence>
<comment type="caution">
    <text evidence="1">The sequence shown here is derived from an EMBL/GenBank/DDBJ whole genome shotgun (WGS) entry which is preliminary data.</text>
</comment>
<dbReference type="Proteomes" id="UP000664534">
    <property type="component" value="Unassembled WGS sequence"/>
</dbReference>
<organism evidence="1 2">
    <name type="scientific">Imshaugia aleurites</name>
    <dbReference type="NCBI Taxonomy" id="172621"/>
    <lineage>
        <taxon>Eukaryota</taxon>
        <taxon>Fungi</taxon>
        <taxon>Dikarya</taxon>
        <taxon>Ascomycota</taxon>
        <taxon>Pezizomycotina</taxon>
        <taxon>Lecanoromycetes</taxon>
        <taxon>OSLEUM clade</taxon>
        <taxon>Lecanoromycetidae</taxon>
        <taxon>Lecanorales</taxon>
        <taxon>Lecanorineae</taxon>
        <taxon>Parmeliaceae</taxon>
        <taxon>Imshaugia</taxon>
    </lineage>
</organism>
<proteinExistence type="predicted"/>
<keyword evidence="2" id="KW-1185">Reference proteome</keyword>
<reference evidence="1" key="1">
    <citation type="submission" date="2021-03" db="EMBL/GenBank/DDBJ databases">
        <authorList>
            <person name="Tagirdzhanova G."/>
        </authorList>
    </citation>
    <scope>NUCLEOTIDE SEQUENCE</scope>
</reference>
<dbReference type="OrthoDB" id="5413827at2759"/>
<name>A0A8H3G4I6_9LECA</name>
<sequence length="448" mass="50591">MCSECGQDGAPICDYCGDACFGRCGNPDACRSCWLYNSFPEFEDYDDDDELDKCIEESCACHCHEALWDDMEYRFDAGVRKCFEEHGPPYERQGVFPFLKLPGEIREKIYGYSFLQYGKQRRSPSHSGSIHTALLGTCRQIYNEAGHLPLTINKLCFGSPLFAHDFFGFQLAPTQRDLVTGMHIEFHMGEFSSSSWQLLMRELVKMPINHLGLTVKGGVPKEHFSGHTCFTNRFKVLKGLKTFDLILASAFIKDEDKKGIQEEMREKLIKDYARPKDQKKSKAKRVASTDVVAGSGKATKKAKKANTSVSIETSEPLLVRSELTLECQNKTRTKLDAPFKSSRLNLRYQKLEGDTAKAAKRAQQILLEQYNQLKQFATALDPDAAPVKIRLEQARKAAQAIDEPQFEKLAHGIFLTLDERYSKIAAARKDLPTFGPFRTPFPSSNNTS</sequence>
<dbReference type="EMBL" id="CAJPDT010000076">
    <property type="protein sequence ID" value="CAF9934442.1"/>
    <property type="molecule type" value="Genomic_DNA"/>
</dbReference>
<evidence type="ECO:0000313" key="2">
    <source>
        <dbReference type="Proteomes" id="UP000664534"/>
    </source>
</evidence>